<dbReference type="Proteomes" id="UP000017645">
    <property type="component" value="Segment"/>
</dbReference>
<gene>
    <name evidence="1" type="ORF">Blastoid_25</name>
</gene>
<dbReference type="EMBL" id="KF669648">
    <property type="protein sequence ID" value="AGY46824.1"/>
    <property type="molecule type" value="Genomic_DNA"/>
</dbReference>
<sequence length="116" mass="13258">MEYLRKEVSQEVTILGRKMTIAKPSFGENRQIINKAMVLNMETKQPEIDASLLGVLRALSILKSWDLTDEKGKMLPINLNTFDNILDPDFASMLIDELSKIEENGFNQLSEDEKKQ</sequence>
<organism evidence="1 2">
    <name type="scientific">Bacillus phage Blastoid</name>
    <dbReference type="NCBI Taxonomy" id="2880540"/>
    <lineage>
        <taxon>Viruses</taxon>
        <taxon>Duplodnaviria</taxon>
        <taxon>Heunggongvirae</taxon>
        <taxon>Uroviricota</taxon>
        <taxon>Caudoviricetes</taxon>
        <taxon>Ehrlichviridae</taxon>
        <taxon>Andromedavirus</taxon>
        <taxon>Andromedavirus blastoid</taxon>
    </lineage>
</organism>
<protein>
    <submittedName>
        <fullName evidence="1">Uncharacterized protein</fullName>
    </submittedName>
</protein>
<evidence type="ECO:0000313" key="2">
    <source>
        <dbReference type="Proteomes" id="UP000017645"/>
    </source>
</evidence>
<reference evidence="1 2" key="1">
    <citation type="journal article" date="2013" name="Genome Announc.">
        <title>Complete Genome of Bacillus pumilus Siphophage Blastoid.</title>
        <authorList>
            <person name="Mash S.J."/>
            <person name="Minahan N.T."/>
            <person name="Chamakura K.R."/>
            <person name="Kuty Everett G.F."/>
        </authorList>
    </citation>
    <scope>NUCLEOTIDE SEQUENCE [LARGE SCALE GENOMIC DNA]</scope>
</reference>
<dbReference type="GeneID" id="17960415"/>
<evidence type="ECO:0000313" key="1">
    <source>
        <dbReference type="EMBL" id="AGY46824.1"/>
    </source>
</evidence>
<keyword evidence="2" id="KW-1185">Reference proteome</keyword>
<accession>U5PSF2</accession>
<dbReference type="RefSeq" id="YP_008771848.1">
    <property type="nucleotide sequence ID" value="NC_022773.1"/>
</dbReference>
<name>U5PSF2_9CAUD</name>
<proteinExistence type="predicted"/>
<dbReference type="KEGG" id="vg:17960415"/>
<dbReference type="OrthoDB" id="18092at10239"/>